<organism evidence="2 3">
    <name type="scientific">Pomacea canaliculata</name>
    <name type="common">Golden apple snail</name>
    <dbReference type="NCBI Taxonomy" id="400727"/>
    <lineage>
        <taxon>Eukaryota</taxon>
        <taxon>Metazoa</taxon>
        <taxon>Spiralia</taxon>
        <taxon>Lophotrochozoa</taxon>
        <taxon>Mollusca</taxon>
        <taxon>Gastropoda</taxon>
        <taxon>Caenogastropoda</taxon>
        <taxon>Architaenioglossa</taxon>
        <taxon>Ampullarioidea</taxon>
        <taxon>Ampullariidae</taxon>
        <taxon>Pomacea</taxon>
    </lineage>
</organism>
<dbReference type="AlphaFoldDB" id="A0A2T7NN10"/>
<keyword evidence="3" id="KW-1185">Reference proteome</keyword>
<name>A0A2T7NN10_POMCA</name>
<proteinExistence type="predicted"/>
<feature type="compositionally biased region" description="Polar residues" evidence="1">
    <location>
        <begin position="92"/>
        <end position="101"/>
    </location>
</feature>
<feature type="compositionally biased region" description="Basic and acidic residues" evidence="1">
    <location>
        <begin position="37"/>
        <end position="46"/>
    </location>
</feature>
<evidence type="ECO:0000313" key="3">
    <source>
        <dbReference type="Proteomes" id="UP000245119"/>
    </source>
</evidence>
<feature type="region of interest" description="Disordered" evidence="1">
    <location>
        <begin position="1"/>
        <end position="133"/>
    </location>
</feature>
<feature type="compositionally biased region" description="Polar residues" evidence="1">
    <location>
        <begin position="120"/>
        <end position="133"/>
    </location>
</feature>
<feature type="compositionally biased region" description="Low complexity" evidence="1">
    <location>
        <begin position="47"/>
        <end position="64"/>
    </location>
</feature>
<comment type="caution">
    <text evidence="2">The sequence shown here is derived from an EMBL/GenBank/DDBJ whole genome shotgun (WGS) entry which is preliminary data.</text>
</comment>
<evidence type="ECO:0000313" key="2">
    <source>
        <dbReference type="EMBL" id="PVD22544.1"/>
    </source>
</evidence>
<reference evidence="2 3" key="1">
    <citation type="submission" date="2018-04" db="EMBL/GenBank/DDBJ databases">
        <title>The genome of golden apple snail Pomacea canaliculata provides insight into stress tolerance and invasive adaptation.</title>
        <authorList>
            <person name="Liu C."/>
            <person name="Liu B."/>
            <person name="Ren Y."/>
            <person name="Zhang Y."/>
            <person name="Wang H."/>
            <person name="Li S."/>
            <person name="Jiang F."/>
            <person name="Yin L."/>
            <person name="Zhang G."/>
            <person name="Qian W."/>
            <person name="Fan W."/>
        </authorList>
    </citation>
    <scope>NUCLEOTIDE SEQUENCE [LARGE SCALE GENOMIC DNA]</scope>
    <source>
        <strain evidence="2">SZHN2017</strain>
        <tissue evidence="2">Muscle</tissue>
    </source>
</reference>
<dbReference type="Proteomes" id="UP000245119">
    <property type="component" value="Linkage Group LG11"/>
</dbReference>
<gene>
    <name evidence="2" type="ORF">C0Q70_18360</name>
</gene>
<sequence length="154" mass="16710">MATSTSGYSQSATSTWPASSQSVTSTGLDVNCQGPETEGRQDRYDSHQSATSSWPASSQSATSTGLDVNCQGPETEGRQDRYTEGRQDRYDSQFTEKTFSSADKDEDSSTRKLTPPEKASYSSCDSMETQGSTTSVVLTDARRVTILMTELELI</sequence>
<dbReference type="EMBL" id="PZQS01000011">
    <property type="protein sequence ID" value="PVD22544.1"/>
    <property type="molecule type" value="Genomic_DNA"/>
</dbReference>
<feature type="compositionally biased region" description="Basic and acidic residues" evidence="1">
    <location>
        <begin position="75"/>
        <end position="91"/>
    </location>
</feature>
<accession>A0A2T7NN10</accession>
<evidence type="ECO:0000256" key="1">
    <source>
        <dbReference type="SAM" id="MobiDB-lite"/>
    </source>
</evidence>
<feature type="compositionally biased region" description="Polar residues" evidence="1">
    <location>
        <begin position="1"/>
        <end position="28"/>
    </location>
</feature>
<protein>
    <submittedName>
        <fullName evidence="2">Uncharacterized protein</fullName>
    </submittedName>
</protein>